<organism evidence="1 2">
    <name type="scientific">Acinetobacter modestus</name>
    <dbReference type="NCBI Taxonomy" id="1776740"/>
    <lineage>
        <taxon>Bacteria</taxon>
        <taxon>Pseudomonadati</taxon>
        <taxon>Pseudomonadota</taxon>
        <taxon>Gammaproteobacteria</taxon>
        <taxon>Moraxellales</taxon>
        <taxon>Moraxellaceae</taxon>
        <taxon>Acinetobacter</taxon>
    </lineage>
</organism>
<dbReference type="Proteomes" id="UP000013248">
    <property type="component" value="Unassembled WGS sequence"/>
</dbReference>
<protein>
    <submittedName>
        <fullName evidence="1">Uncharacterized protein</fullName>
    </submittedName>
</protein>
<dbReference type="AlphaFoldDB" id="N9NQD9"/>
<accession>N9NQD9</accession>
<dbReference type="RefSeq" id="WP_005214784.1">
    <property type="nucleotide sequence ID" value="NZ_KB850089.1"/>
</dbReference>
<proteinExistence type="predicted"/>
<dbReference type="PATRIC" id="fig|1217705.3.peg.439"/>
<dbReference type="HOGENOM" id="CLU_609205_0_0_6"/>
<comment type="caution">
    <text evidence="1">The sequence shown here is derived from an EMBL/GenBank/DDBJ whole genome shotgun (WGS) entry which is preliminary data.</text>
</comment>
<dbReference type="eggNOG" id="ENOG5031KQ9">
    <property type="taxonomic scope" value="Bacteria"/>
</dbReference>
<sequence length="494" mass="58541">MTDKTYPHALFEVAHPTVSTLIRQAVEIRKFQLIFPDLFGVLNWARLDIRDRLVKWLTELLIERNEYENEQQLQNHLLTIIFERRLLDKVIVYITTGKIDYDEYVTQNLVTTEKYLEFFQLLKAQWDRHLSHYFETRYDQQEYFQSVDFPNGERKCSAMEAVFNVIEKNGWYLPNLLVDWDVKSLFADYYVLFLEYHIYINNTKKNAEKITRQPTVKEAFARLEILLKRYPLPFPYERGSNMLEDEFSDGGKKFLNLKFNINCEMYFLPKLIESFILNLQSRKIDIFKGGSQDNFINQNDLEFQRTIKLSKELLDALNPILNKNNYLDRADSLISALTMLIYMDEVFNGFYLDEEIMYDWQDYNISIIQHSGLRHENIINYLEFSRKKRNELIVNIKKVDYSKLFKELVVALELRSDNLIVTPVVKKTINKIQVTLKETGYTREIQTRSLKTSINKMIQSAFTNDEENARTDQSLDPFGLGDIFTVAISGRSSR</sequence>
<evidence type="ECO:0000313" key="2">
    <source>
        <dbReference type="Proteomes" id="UP000013248"/>
    </source>
</evidence>
<reference evidence="1 2" key="1">
    <citation type="submission" date="2013-02" db="EMBL/GenBank/DDBJ databases">
        <title>The Genome Sequence of Acinetobacter sp. ANC 3862.</title>
        <authorList>
            <consortium name="The Broad Institute Genome Sequencing Platform"/>
            <consortium name="The Broad Institute Genome Sequencing Center for Infectious Disease"/>
            <person name="Cerqueira G."/>
            <person name="Feldgarden M."/>
            <person name="Courvalin P."/>
            <person name="Perichon B."/>
            <person name="Grillot-Courvalin C."/>
            <person name="Clermont D."/>
            <person name="Rocha E."/>
            <person name="Yoon E.-J."/>
            <person name="Nemec A."/>
            <person name="Walker B."/>
            <person name="Young S.K."/>
            <person name="Zeng Q."/>
            <person name="Gargeya S."/>
            <person name="Fitzgerald M."/>
            <person name="Haas B."/>
            <person name="Abouelleil A."/>
            <person name="Alvarado L."/>
            <person name="Arachchi H.M."/>
            <person name="Berlin A.M."/>
            <person name="Chapman S.B."/>
            <person name="Dewar J."/>
            <person name="Goldberg J."/>
            <person name="Griggs A."/>
            <person name="Gujja S."/>
            <person name="Hansen M."/>
            <person name="Howarth C."/>
            <person name="Imamovic A."/>
            <person name="Larimer J."/>
            <person name="McCowan C."/>
            <person name="Murphy C."/>
            <person name="Neiman D."/>
            <person name="Pearson M."/>
            <person name="Priest M."/>
            <person name="Roberts A."/>
            <person name="Saif S."/>
            <person name="Shea T."/>
            <person name="Sisk P."/>
            <person name="Sykes S."/>
            <person name="Wortman J."/>
            <person name="Nusbaum C."/>
            <person name="Birren B."/>
        </authorList>
    </citation>
    <scope>NUCLEOTIDE SEQUENCE [LARGE SCALE GENOMIC DNA]</scope>
    <source>
        <strain evidence="1 2">ANC 3862</strain>
    </source>
</reference>
<dbReference type="EMBL" id="APRP01000005">
    <property type="protein sequence ID" value="ENX04125.1"/>
    <property type="molecule type" value="Genomic_DNA"/>
</dbReference>
<gene>
    <name evidence="1" type="ORF">F900_00464</name>
</gene>
<name>N9NQD9_9GAMM</name>
<evidence type="ECO:0000313" key="1">
    <source>
        <dbReference type="EMBL" id="ENX04125.1"/>
    </source>
</evidence>